<evidence type="ECO:0000256" key="6">
    <source>
        <dbReference type="ARBA" id="ARBA00023136"/>
    </source>
</evidence>
<proteinExistence type="predicted"/>
<keyword evidence="7" id="KW-0675">Receptor</keyword>
<dbReference type="AlphaFoldDB" id="R7UKL2"/>
<feature type="transmembrane region" description="Helical" evidence="9">
    <location>
        <begin position="40"/>
        <end position="62"/>
    </location>
</feature>
<dbReference type="PANTHER" id="PTHR24247">
    <property type="entry name" value="5-HYDROXYTRYPTAMINE RECEPTOR"/>
    <property type="match status" value="1"/>
</dbReference>
<accession>R7UKL2</accession>
<dbReference type="EMBL" id="KB300427">
    <property type="protein sequence ID" value="ELU06770.1"/>
    <property type="molecule type" value="Genomic_DNA"/>
</dbReference>
<dbReference type="PRINTS" id="PR00237">
    <property type="entry name" value="GPCRRHODOPSN"/>
</dbReference>
<organism evidence="11">
    <name type="scientific">Capitella teleta</name>
    <name type="common">Polychaete worm</name>
    <dbReference type="NCBI Taxonomy" id="283909"/>
    <lineage>
        <taxon>Eukaryota</taxon>
        <taxon>Metazoa</taxon>
        <taxon>Spiralia</taxon>
        <taxon>Lophotrochozoa</taxon>
        <taxon>Annelida</taxon>
        <taxon>Polychaeta</taxon>
        <taxon>Sedentaria</taxon>
        <taxon>Scolecida</taxon>
        <taxon>Capitellidae</taxon>
        <taxon>Capitella</taxon>
    </lineage>
</organism>
<sequence length="105" mass="12145">LRLLFGALFVILWLFNVVGNICTLTAFVQDAQLRSVHNWHIFNLALTDLLIGLSSLPFYSIYTLQQYTWSFGYNWCKAWSTIDFLVCTESCLAIILISLDRFLMV</sequence>
<name>R7UKL2_CAPTE</name>
<dbReference type="GO" id="GO:0045202">
    <property type="term" value="C:synapse"/>
    <property type="evidence" value="ECO:0007669"/>
    <property type="project" value="TreeGrafter"/>
</dbReference>
<dbReference type="EnsemblMetazoa" id="CapteT78863">
    <property type="protein sequence ID" value="CapteP78863"/>
    <property type="gene ID" value="CapteG78863"/>
</dbReference>
<dbReference type="PANTHER" id="PTHR24247:SF265">
    <property type="entry name" value="MUSCARINIC ACETYLCHOLINE RECEPTOR DM1"/>
    <property type="match status" value="1"/>
</dbReference>
<reference evidence="11 13" key="2">
    <citation type="journal article" date="2013" name="Nature">
        <title>Insights into bilaterian evolution from three spiralian genomes.</title>
        <authorList>
            <person name="Simakov O."/>
            <person name="Marletaz F."/>
            <person name="Cho S.J."/>
            <person name="Edsinger-Gonzales E."/>
            <person name="Havlak P."/>
            <person name="Hellsten U."/>
            <person name="Kuo D.H."/>
            <person name="Larsson T."/>
            <person name="Lv J."/>
            <person name="Arendt D."/>
            <person name="Savage R."/>
            <person name="Osoegawa K."/>
            <person name="de Jong P."/>
            <person name="Grimwood J."/>
            <person name="Chapman J.A."/>
            <person name="Shapiro H."/>
            <person name="Aerts A."/>
            <person name="Otillar R.P."/>
            <person name="Terry A.Y."/>
            <person name="Boore J.L."/>
            <person name="Grigoriev I.V."/>
            <person name="Lindberg D.R."/>
            <person name="Seaver E.C."/>
            <person name="Weisblat D.A."/>
            <person name="Putnam N.H."/>
            <person name="Rokhsar D.S."/>
        </authorList>
    </citation>
    <scope>NUCLEOTIDE SEQUENCE</scope>
    <source>
        <strain evidence="11 13">I ESC-2004</strain>
    </source>
</reference>
<dbReference type="GO" id="GO:0007197">
    <property type="term" value="P:adenylate cyclase-inhibiting G protein-coupled acetylcholine receptor signaling pathway"/>
    <property type="evidence" value="ECO:0007669"/>
    <property type="project" value="TreeGrafter"/>
</dbReference>
<dbReference type="Proteomes" id="UP000014760">
    <property type="component" value="Unassembled WGS sequence"/>
</dbReference>
<dbReference type="GO" id="GO:0030425">
    <property type="term" value="C:dendrite"/>
    <property type="evidence" value="ECO:0007669"/>
    <property type="project" value="TreeGrafter"/>
</dbReference>
<keyword evidence="6 9" id="KW-0472">Membrane</keyword>
<keyword evidence="13" id="KW-1185">Reference proteome</keyword>
<dbReference type="InterPro" id="IPR017452">
    <property type="entry name" value="GPCR_Rhodpsn_7TM"/>
</dbReference>
<dbReference type="OMA" id="WPACLAF"/>
<dbReference type="GO" id="GO:0016907">
    <property type="term" value="F:G protein-coupled acetylcholine receptor activity"/>
    <property type="evidence" value="ECO:0007669"/>
    <property type="project" value="TreeGrafter"/>
</dbReference>
<keyword evidence="3 9" id="KW-0812">Transmembrane</keyword>
<dbReference type="SUPFAM" id="SSF81321">
    <property type="entry name" value="Family A G protein-coupled receptor-like"/>
    <property type="match status" value="1"/>
</dbReference>
<evidence type="ECO:0000256" key="4">
    <source>
        <dbReference type="ARBA" id="ARBA00022989"/>
    </source>
</evidence>
<evidence type="ECO:0000313" key="11">
    <source>
        <dbReference type="EMBL" id="ELU06770.1"/>
    </source>
</evidence>
<evidence type="ECO:0000256" key="7">
    <source>
        <dbReference type="ARBA" id="ARBA00023170"/>
    </source>
</evidence>
<keyword evidence="5" id="KW-0297">G-protein coupled receptor</keyword>
<evidence type="ECO:0000256" key="3">
    <source>
        <dbReference type="ARBA" id="ARBA00022692"/>
    </source>
</evidence>
<keyword evidence="8" id="KW-0807">Transducer</keyword>
<keyword evidence="4 9" id="KW-1133">Transmembrane helix</keyword>
<dbReference type="STRING" id="283909.R7UKL2"/>
<feature type="non-terminal residue" evidence="11">
    <location>
        <position position="105"/>
    </location>
</feature>
<dbReference type="Gene3D" id="1.20.1070.10">
    <property type="entry name" value="Rhodopsin 7-helix transmembrane proteins"/>
    <property type="match status" value="1"/>
</dbReference>
<dbReference type="HOGENOM" id="CLU_009579_29_9_1"/>
<evidence type="ECO:0000256" key="8">
    <source>
        <dbReference type="ARBA" id="ARBA00023224"/>
    </source>
</evidence>
<gene>
    <name evidence="11" type="ORF">CAPTEDRAFT_78863</name>
</gene>
<protein>
    <recommendedName>
        <fullName evidence="10">G-protein coupled receptors family 1 profile domain-containing protein</fullName>
    </recommendedName>
</protein>
<reference evidence="13" key="1">
    <citation type="submission" date="2012-12" db="EMBL/GenBank/DDBJ databases">
        <authorList>
            <person name="Hellsten U."/>
            <person name="Grimwood J."/>
            <person name="Chapman J.A."/>
            <person name="Shapiro H."/>
            <person name="Aerts A."/>
            <person name="Otillar R.P."/>
            <person name="Terry A.Y."/>
            <person name="Boore J.L."/>
            <person name="Simakov O."/>
            <person name="Marletaz F."/>
            <person name="Cho S.-J."/>
            <person name="Edsinger-Gonzales E."/>
            <person name="Havlak P."/>
            <person name="Kuo D.-H."/>
            <person name="Larsson T."/>
            <person name="Lv J."/>
            <person name="Arendt D."/>
            <person name="Savage R."/>
            <person name="Osoegawa K."/>
            <person name="de Jong P."/>
            <person name="Lindberg D.R."/>
            <person name="Seaver E.C."/>
            <person name="Weisblat D.A."/>
            <person name="Putnam N.H."/>
            <person name="Grigoriev I.V."/>
            <person name="Rokhsar D.S."/>
        </authorList>
    </citation>
    <scope>NUCLEOTIDE SEQUENCE</scope>
    <source>
        <strain evidence="13">I ESC-2004</strain>
    </source>
</reference>
<evidence type="ECO:0000313" key="12">
    <source>
        <dbReference type="EnsemblMetazoa" id="CapteP78863"/>
    </source>
</evidence>
<feature type="non-terminal residue" evidence="11">
    <location>
        <position position="1"/>
    </location>
</feature>
<feature type="domain" description="G-protein coupled receptors family 1 profile" evidence="10">
    <location>
        <begin position="19"/>
        <end position="105"/>
    </location>
</feature>
<evidence type="ECO:0000256" key="5">
    <source>
        <dbReference type="ARBA" id="ARBA00023040"/>
    </source>
</evidence>
<dbReference type="Pfam" id="PF00001">
    <property type="entry name" value="7tm_1"/>
    <property type="match status" value="1"/>
</dbReference>
<dbReference type="GO" id="GO:0005886">
    <property type="term" value="C:plasma membrane"/>
    <property type="evidence" value="ECO:0007669"/>
    <property type="project" value="UniProtKB-SubCell"/>
</dbReference>
<evidence type="ECO:0000256" key="9">
    <source>
        <dbReference type="SAM" id="Phobius"/>
    </source>
</evidence>
<dbReference type="EMBL" id="AMQN01007323">
    <property type="status" value="NOT_ANNOTATED_CDS"/>
    <property type="molecule type" value="Genomic_DNA"/>
</dbReference>
<dbReference type="PROSITE" id="PS50262">
    <property type="entry name" value="G_PROTEIN_RECEP_F1_2"/>
    <property type="match status" value="1"/>
</dbReference>
<reference evidence="12" key="3">
    <citation type="submission" date="2015-06" db="UniProtKB">
        <authorList>
            <consortium name="EnsemblMetazoa"/>
        </authorList>
    </citation>
    <scope>IDENTIFICATION</scope>
</reference>
<feature type="transmembrane region" description="Helical" evidence="9">
    <location>
        <begin position="82"/>
        <end position="103"/>
    </location>
</feature>
<comment type="subcellular location">
    <subcellularLocation>
        <location evidence="1">Cell membrane</location>
        <topology evidence="1">Multi-pass membrane protein</topology>
    </subcellularLocation>
</comment>
<evidence type="ECO:0000313" key="13">
    <source>
        <dbReference type="Proteomes" id="UP000014760"/>
    </source>
</evidence>
<evidence type="ECO:0000259" key="10">
    <source>
        <dbReference type="PROSITE" id="PS50262"/>
    </source>
</evidence>
<dbReference type="GO" id="GO:0004993">
    <property type="term" value="F:G protein-coupled serotonin receptor activity"/>
    <property type="evidence" value="ECO:0007669"/>
    <property type="project" value="TreeGrafter"/>
</dbReference>
<feature type="transmembrane region" description="Helical" evidence="9">
    <location>
        <begin position="6"/>
        <end position="28"/>
    </location>
</feature>
<evidence type="ECO:0000256" key="2">
    <source>
        <dbReference type="ARBA" id="ARBA00022475"/>
    </source>
</evidence>
<dbReference type="GO" id="GO:0007187">
    <property type="term" value="P:G protein-coupled receptor signaling pathway, coupled to cyclic nucleotide second messenger"/>
    <property type="evidence" value="ECO:0007669"/>
    <property type="project" value="TreeGrafter"/>
</dbReference>
<dbReference type="OrthoDB" id="10071887at2759"/>
<dbReference type="InterPro" id="IPR000276">
    <property type="entry name" value="GPCR_Rhodpsn"/>
</dbReference>
<keyword evidence="2" id="KW-1003">Cell membrane</keyword>
<evidence type="ECO:0000256" key="1">
    <source>
        <dbReference type="ARBA" id="ARBA00004651"/>
    </source>
</evidence>